<evidence type="ECO:0000256" key="8">
    <source>
        <dbReference type="ARBA" id="ARBA00022989"/>
    </source>
</evidence>
<organism evidence="11 12">
    <name type="scientific">Sulfobacillus acidophilus (strain ATCC 700253 / DSM 10332 / NAL)</name>
    <dbReference type="NCBI Taxonomy" id="679936"/>
    <lineage>
        <taxon>Bacteria</taxon>
        <taxon>Bacillati</taxon>
        <taxon>Bacillota</taxon>
        <taxon>Clostridia</taxon>
        <taxon>Eubacteriales</taxon>
        <taxon>Clostridiales Family XVII. Incertae Sedis</taxon>
        <taxon>Sulfobacillus</taxon>
    </lineage>
</organism>
<dbReference type="InterPro" id="IPR007315">
    <property type="entry name" value="PIG-V/Gpi18"/>
</dbReference>
<feature type="transmembrane region" description="Helical" evidence="10">
    <location>
        <begin position="107"/>
        <end position="128"/>
    </location>
</feature>
<dbReference type="EMBL" id="CP003179">
    <property type="protein sequence ID" value="AEW06348.1"/>
    <property type="molecule type" value="Genomic_DNA"/>
</dbReference>
<dbReference type="PANTHER" id="PTHR12468:SF2">
    <property type="entry name" value="GPI MANNOSYLTRANSFERASE 2"/>
    <property type="match status" value="1"/>
</dbReference>
<evidence type="ECO:0000256" key="9">
    <source>
        <dbReference type="ARBA" id="ARBA00023136"/>
    </source>
</evidence>
<feature type="transmembrane region" description="Helical" evidence="10">
    <location>
        <begin position="178"/>
        <end position="206"/>
    </location>
</feature>
<feature type="transmembrane region" description="Helical" evidence="10">
    <location>
        <begin position="364"/>
        <end position="383"/>
    </location>
</feature>
<keyword evidence="7" id="KW-0256">Endoplasmic reticulum</keyword>
<dbReference type="GO" id="GO:0004376">
    <property type="term" value="F:GPI mannosyltransferase activity"/>
    <property type="evidence" value="ECO:0007669"/>
    <property type="project" value="InterPro"/>
</dbReference>
<reference evidence="11 12" key="2">
    <citation type="journal article" date="2012" name="Stand. Genomic Sci.">
        <title>Complete genome sequence of the moderately thermophilic mineral-sulfide-oxidizing firmicute Sulfobacillus acidophilus type strain (NAL(T)).</title>
        <authorList>
            <person name="Anderson I."/>
            <person name="Chertkov O."/>
            <person name="Chen A."/>
            <person name="Saunders E."/>
            <person name="Lapidus A."/>
            <person name="Nolan M."/>
            <person name="Lucas S."/>
            <person name="Hammon N."/>
            <person name="Deshpande S."/>
            <person name="Cheng J.F."/>
            <person name="Han C."/>
            <person name="Tapia R."/>
            <person name="Goodwin L.A."/>
            <person name="Pitluck S."/>
            <person name="Liolios K."/>
            <person name="Pagani I."/>
            <person name="Ivanova N."/>
            <person name="Mikhailova N."/>
            <person name="Pati A."/>
            <person name="Palaniappan K."/>
            <person name="Land M."/>
            <person name="Pan C."/>
            <person name="Rohde M."/>
            <person name="Pukall R."/>
            <person name="Goker M."/>
            <person name="Detter J.C."/>
            <person name="Woyke T."/>
            <person name="Bristow J."/>
            <person name="Eisen J.A."/>
            <person name="Markowitz V."/>
            <person name="Hugenholtz P."/>
            <person name="Kyrpides N.C."/>
            <person name="Klenk H.P."/>
            <person name="Mavromatis K."/>
        </authorList>
    </citation>
    <scope>NUCLEOTIDE SEQUENCE [LARGE SCALE GENOMIC DNA]</scope>
    <source>
        <strain evidence="12">ATCC 700253 / DSM 10332 / NAL</strain>
    </source>
</reference>
<evidence type="ECO:0000313" key="11">
    <source>
        <dbReference type="EMBL" id="AEW06348.1"/>
    </source>
</evidence>
<keyword evidence="9 10" id="KW-0472">Membrane</keyword>
<dbReference type="UniPathway" id="UPA00196"/>
<dbReference type="PATRIC" id="fig|679936.5.peg.2980"/>
<dbReference type="GO" id="GO:0006506">
    <property type="term" value="P:GPI anchor biosynthetic process"/>
    <property type="evidence" value="ECO:0007669"/>
    <property type="project" value="UniProtKB-UniPathway"/>
</dbReference>
<proteinExistence type="predicted"/>
<feature type="transmembrane region" description="Helical" evidence="10">
    <location>
        <begin position="280"/>
        <end position="300"/>
    </location>
</feature>
<comment type="subcellular location">
    <subcellularLocation>
        <location evidence="1">Endoplasmic reticulum membrane</location>
        <topology evidence="1">Multi-pass membrane protein</topology>
    </subcellularLocation>
</comment>
<protein>
    <submittedName>
        <fullName evidence="11">Uncharacterized protein</fullName>
    </submittedName>
</protein>
<evidence type="ECO:0000256" key="6">
    <source>
        <dbReference type="ARBA" id="ARBA00022692"/>
    </source>
</evidence>
<feature type="transmembrane region" description="Helical" evidence="10">
    <location>
        <begin position="140"/>
        <end position="158"/>
    </location>
</feature>
<dbReference type="GO" id="GO:0000009">
    <property type="term" value="F:alpha-1,6-mannosyltransferase activity"/>
    <property type="evidence" value="ECO:0007669"/>
    <property type="project" value="InterPro"/>
</dbReference>
<reference evidence="12" key="1">
    <citation type="submission" date="2011-12" db="EMBL/GenBank/DDBJ databases">
        <title>The complete genome of chromosome of Sulfobacillus acidophilus DSM 10332.</title>
        <authorList>
            <person name="Lucas S."/>
            <person name="Han J."/>
            <person name="Lapidus A."/>
            <person name="Bruce D."/>
            <person name="Goodwin L."/>
            <person name="Pitluck S."/>
            <person name="Peters L."/>
            <person name="Kyrpides N."/>
            <person name="Mavromatis K."/>
            <person name="Ivanova N."/>
            <person name="Mikhailova N."/>
            <person name="Chertkov O."/>
            <person name="Saunders E."/>
            <person name="Detter J.C."/>
            <person name="Tapia R."/>
            <person name="Han C."/>
            <person name="Land M."/>
            <person name="Hauser L."/>
            <person name="Markowitz V."/>
            <person name="Cheng J.-F."/>
            <person name="Hugenholtz P."/>
            <person name="Woyke T."/>
            <person name="Wu D."/>
            <person name="Pukall R."/>
            <person name="Gehrich-Schroeter G."/>
            <person name="Schneider S."/>
            <person name="Klenk H.-P."/>
            <person name="Eisen J.A."/>
        </authorList>
    </citation>
    <scope>NUCLEOTIDE SEQUENCE [LARGE SCALE GENOMIC DNA]</scope>
    <source>
        <strain evidence="12">ATCC 700253 / DSM 10332 / NAL</strain>
    </source>
</reference>
<dbReference type="AlphaFoldDB" id="G8TZ78"/>
<keyword evidence="4" id="KW-0328">Glycosyltransferase</keyword>
<dbReference type="PANTHER" id="PTHR12468">
    <property type="entry name" value="GPI MANNOSYLTRANSFERASE 2"/>
    <property type="match status" value="1"/>
</dbReference>
<evidence type="ECO:0000256" key="2">
    <source>
        <dbReference type="ARBA" id="ARBA00004687"/>
    </source>
</evidence>
<feature type="transmembrane region" description="Helical" evidence="10">
    <location>
        <begin position="83"/>
        <end position="101"/>
    </location>
</feature>
<keyword evidence="6 10" id="KW-0812">Transmembrane</keyword>
<keyword evidence="3" id="KW-0337">GPI-anchor biosynthesis</keyword>
<name>G8TZ78_SULAD</name>
<comment type="pathway">
    <text evidence="2">Glycolipid biosynthesis; glycosylphosphatidylinositol-anchor biosynthesis.</text>
</comment>
<dbReference type="KEGG" id="sap:Sulac_2887"/>
<keyword evidence="5" id="KW-0808">Transferase</keyword>
<evidence type="ECO:0000256" key="3">
    <source>
        <dbReference type="ARBA" id="ARBA00022502"/>
    </source>
</evidence>
<keyword evidence="8 10" id="KW-1133">Transmembrane helix</keyword>
<keyword evidence="12" id="KW-1185">Reference proteome</keyword>
<dbReference type="GO" id="GO:0016020">
    <property type="term" value="C:membrane"/>
    <property type="evidence" value="ECO:0007669"/>
    <property type="project" value="GOC"/>
</dbReference>
<evidence type="ECO:0000256" key="1">
    <source>
        <dbReference type="ARBA" id="ARBA00004477"/>
    </source>
</evidence>
<accession>G8TZ78</accession>
<feature type="transmembrane region" description="Helical" evidence="10">
    <location>
        <begin position="218"/>
        <end position="237"/>
    </location>
</feature>
<feature type="transmembrane region" description="Helical" evidence="10">
    <location>
        <begin position="332"/>
        <end position="352"/>
    </location>
</feature>
<dbReference type="GO" id="GO:0031501">
    <property type="term" value="C:mannosyltransferase complex"/>
    <property type="evidence" value="ECO:0007669"/>
    <property type="project" value="TreeGrafter"/>
</dbReference>
<evidence type="ECO:0000256" key="5">
    <source>
        <dbReference type="ARBA" id="ARBA00022679"/>
    </source>
</evidence>
<evidence type="ECO:0000313" key="12">
    <source>
        <dbReference type="Proteomes" id="UP000005439"/>
    </source>
</evidence>
<sequence>MHRIRTWLQAWWPGSEAGREIVETLLWTRVGLLLAGWVALALLPWQYLSPTFNTSSSPWILMWVRWDGIWYTQIAQHGYWTQALAFFPLYPLLIAAGHLVFRLGYDASAVFVANVSLLLFVFTLYYLVRETFDDTLARRAVWLALIFPSAFFLSAAYTESLFLWLSTATFLALKRRRFVAAGIFGMLATLTRNEGLFLALAFFVVYYQHFGWRWRWKILGVLPIGLGLAAFMTYQWIDFGTPLAFMQAQAYWGRHITWPVLGFFWAVRTIWNGSPLQPSAVLSMIDLLAAISAGLLWVYGLKHRLPWDWLVYWAVLWLVDVSAPVASGESPLLSMSRLVLVIFPMFVTLAMLAERESWRRFLGFVLPMLQVVFFVTFATWHWIA</sequence>
<dbReference type="HOGENOM" id="CLU_036370_3_1_9"/>
<dbReference type="STRING" id="679936.Sulac_2887"/>
<evidence type="ECO:0000256" key="4">
    <source>
        <dbReference type="ARBA" id="ARBA00022676"/>
    </source>
</evidence>
<dbReference type="Proteomes" id="UP000005439">
    <property type="component" value="Chromosome"/>
</dbReference>
<gene>
    <name evidence="11" type="ordered locus">Sulac_2887</name>
</gene>
<evidence type="ECO:0000256" key="10">
    <source>
        <dbReference type="SAM" id="Phobius"/>
    </source>
</evidence>
<evidence type="ECO:0000256" key="7">
    <source>
        <dbReference type="ARBA" id="ARBA00022824"/>
    </source>
</evidence>